<dbReference type="Proteomes" id="UP000807353">
    <property type="component" value="Unassembled WGS sequence"/>
</dbReference>
<keyword evidence="3" id="KW-1185">Reference proteome</keyword>
<keyword evidence="1" id="KW-0472">Membrane</keyword>
<evidence type="ECO:0000313" key="2">
    <source>
        <dbReference type="EMBL" id="KAF9464398.1"/>
    </source>
</evidence>
<sequence>MMESIREHGRCTAGTDPNIRTRNGEERFGRYWGHGIQSMEFVGGLLLLTLDMGFSILYLGLVSCRFGLGM</sequence>
<accession>A0A9P5Y8U6</accession>
<comment type="caution">
    <text evidence="2">The sequence shown here is derived from an EMBL/GenBank/DDBJ whole genome shotgun (WGS) entry which is preliminary data.</text>
</comment>
<proteinExistence type="predicted"/>
<organism evidence="2 3">
    <name type="scientific">Collybia nuda</name>
    <dbReference type="NCBI Taxonomy" id="64659"/>
    <lineage>
        <taxon>Eukaryota</taxon>
        <taxon>Fungi</taxon>
        <taxon>Dikarya</taxon>
        <taxon>Basidiomycota</taxon>
        <taxon>Agaricomycotina</taxon>
        <taxon>Agaricomycetes</taxon>
        <taxon>Agaricomycetidae</taxon>
        <taxon>Agaricales</taxon>
        <taxon>Tricholomatineae</taxon>
        <taxon>Clitocybaceae</taxon>
        <taxon>Collybia</taxon>
    </lineage>
</organism>
<feature type="transmembrane region" description="Helical" evidence="1">
    <location>
        <begin position="41"/>
        <end position="61"/>
    </location>
</feature>
<keyword evidence="1" id="KW-1133">Transmembrane helix</keyword>
<evidence type="ECO:0000256" key="1">
    <source>
        <dbReference type="SAM" id="Phobius"/>
    </source>
</evidence>
<name>A0A9P5Y8U6_9AGAR</name>
<gene>
    <name evidence="2" type="ORF">BDZ94DRAFT_1256356</name>
</gene>
<keyword evidence="1" id="KW-0812">Transmembrane</keyword>
<evidence type="ECO:0000313" key="3">
    <source>
        <dbReference type="Proteomes" id="UP000807353"/>
    </source>
</evidence>
<protein>
    <submittedName>
        <fullName evidence="2">Uncharacterized protein</fullName>
    </submittedName>
</protein>
<dbReference type="AlphaFoldDB" id="A0A9P5Y8U6"/>
<reference evidence="2" key="1">
    <citation type="submission" date="2020-11" db="EMBL/GenBank/DDBJ databases">
        <authorList>
            <consortium name="DOE Joint Genome Institute"/>
            <person name="Ahrendt S."/>
            <person name="Riley R."/>
            <person name="Andreopoulos W."/>
            <person name="Labutti K."/>
            <person name="Pangilinan J."/>
            <person name="Ruiz-Duenas F.J."/>
            <person name="Barrasa J.M."/>
            <person name="Sanchez-Garcia M."/>
            <person name="Camarero S."/>
            <person name="Miyauchi S."/>
            <person name="Serrano A."/>
            <person name="Linde D."/>
            <person name="Babiker R."/>
            <person name="Drula E."/>
            <person name="Ayuso-Fernandez I."/>
            <person name="Pacheco R."/>
            <person name="Padilla G."/>
            <person name="Ferreira P."/>
            <person name="Barriuso J."/>
            <person name="Kellner H."/>
            <person name="Castanera R."/>
            <person name="Alfaro M."/>
            <person name="Ramirez L."/>
            <person name="Pisabarro A.G."/>
            <person name="Kuo A."/>
            <person name="Tritt A."/>
            <person name="Lipzen A."/>
            <person name="He G."/>
            <person name="Yan M."/>
            <person name="Ng V."/>
            <person name="Cullen D."/>
            <person name="Martin F."/>
            <person name="Rosso M.-N."/>
            <person name="Henrissat B."/>
            <person name="Hibbett D."/>
            <person name="Martinez A.T."/>
            <person name="Grigoriev I.V."/>
        </authorList>
    </citation>
    <scope>NUCLEOTIDE SEQUENCE</scope>
    <source>
        <strain evidence="2">CBS 247.69</strain>
    </source>
</reference>
<dbReference type="EMBL" id="MU150254">
    <property type="protein sequence ID" value="KAF9464398.1"/>
    <property type="molecule type" value="Genomic_DNA"/>
</dbReference>